<dbReference type="CDD" id="cd06604">
    <property type="entry name" value="GH31_glucosidase_II_MalA"/>
    <property type="match status" value="1"/>
</dbReference>
<name>A0A174LWX8_9BACE</name>
<dbReference type="PANTHER" id="PTHR22762">
    <property type="entry name" value="ALPHA-GLUCOSIDASE"/>
    <property type="match status" value="1"/>
</dbReference>
<evidence type="ECO:0000259" key="6">
    <source>
        <dbReference type="Pfam" id="PF17137"/>
    </source>
</evidence>
<feature type="domain" description="Glycosyl hydrolase family 31 C-terminal" evidence="7">
    <location>
        <begin position="538"/>
        <end position="611"/>
    </location>
</feature>
<sequence length="717" mass="79745">MKYTCIKTVAIYLLTAFPLLANASTQKVDIARSIMVGNGIAKFIPEGFDAKKVPSFAIEKEPREQGTLPSDWVLVPNFSLTDGKANASLTVPEGTSIYGGGEVTGSLLRNGKTIKLWNTDSGAYGVDNGTRLYQSHPWMMGVRKDGTAFGILFDTSWKAELSSTDNKIELRSEGELFRVFIIDRESPQAVVRGLSELTGTMPMIPRWALGYHQSRFSYSPDRRVIEIADTFRLKRIPCDAIWMDIDYMDGYRIFTFNPQGFPNPKAVNRDLHLRGFHSTWMIDPGAKVDPNYFVYKSGTENDIWVKTADGKDFNGDAWPGAAAFPDFTYPKANKWWQNLYKDFLAQGVDGVWNDVNEPQINDTPNKTMPEDNIHRGGGNLPAGKHIQYHNVYGFLMVKSSREGIMAVRPEKRPFILTRSNFLGGQRYAATWTGDNGSCWDHLKMSVPMSLTLGLSGQPISGADIGGFLFNADADLFGNWIGFGAFYPFARGHACAGTNNKEPWAFGKEIEDASRIALERRYILLPYFYTLMHEASTNGMPIMRPVFFSDPKDLSLRAEEEAFLIGDDLLIIPAFASQPALPKGIWKELSLVNGDTNDKYQAKMKIRGGSIIPTGKIIQNTTESSLDPLTLLVCLDEQGKASGSMYWDAGDGWSYKKGDYSLQQFTAERKDNKVIVKLTGKTGKGETENKDMAIVKVITEKGILHASGNLLEGIEVKL</sequence>
<evidence type="ECO:0000313" key="8">
    <source>
        <dbReference type="EMBL" id="CUP27177.1"/>
    </source>
</evidence>
<dbReference type="InterPro" id="IPR033403">
    <property type="entry name" value="DUF5110"/>
</dbReference>
<dbReference type="Pfam" id="PF01055">
    <property type="entry name" value="Glyco_hydro_31_2nd"/>
    <property type="match status" value="1"/>
</dbReference>
<dbReference type="AlphaFoldDB" id="A0A174LWX8"/>
<dbReference type="GO" id="GO:0061634">
    <property type="term" value="F:alpha-D-xyloside xylohydrolase"/>
    <property type="evidence" value="ECO:0007669"/>
    <property type="project" value="UniProtKB-EC"/>
</dbReference>
<organism evidence="8 9">
    <name type="scientific">Bacteroides faecis</name>
    <dbReference type="NCBI Taxonomy" id="674529"/>
    <lineage>
        <taxon>Bacteria</taxon>
        <taxon>Pseudomonadati</taxon>
        <taxon>Bacteroidota</taxon>
        <taxon>Bacteroidia</taxon>
        <taxon>Bacteroidales</taxon>
        <taxon>Bacteroidaceae</taxon>
        <taxon>Bacteroides</taxon>
    </lineage>
</organism>
<dbReference type="Gene3D" id="3.20.20.80">
    <property type="entry name" value="Glycosidases"/>
    <property type="match status" value="1"/>
</dbReference>
<dbReference type="Proteomes" id="UP000095606">
    <property type="component" value="Unassembled WGS sequence"/>
</dbReference>
<dbReference type="InterPro" id="IPR013780">
    <property type="entry name" value="Glyco_hydro_b"/>
</dbReference>
<feature type="signal peptide" evidence="3">
    <location>
        <begin position="1"/>
        <end position="23"/>
    </location>
</feature>
<accession>A0A174LWX8</accession>
<feature type="domain" description="DUF5110" evidence="6">
    <location>
        <begin position="627"/>
        <end position="689"/>
    </location>
</feature>
<dbReference type="EMBL" id="CZAE01000009">
    <property type="protein sequence ID" value="CUP27177.1"/>
    <property type="molecule type" value="Genomic_DNA"/>
</dbReference>
<feature type="domain" description="Glycoside hydrolase family 31 TIM barrel" evidence="4">
    <location>
        <begin position="202"/>
        <end position="530"/>
    </location>
</feature>
<evidence type="ECO:0000313" key="9">
    <source>
        <dbReference type="Proteomes" id="UP000095606"/>
    </source>
</evidence>
<dbReference type="Pfam" id="PF21365">
    <property type="entry name" value="Glyco_hydro_31_3rd"/>
    <property type="match status" value="1"/>
</dbReference>
<proteinExistence type="inferred from homology"/>
<dbReference type="GO" id="GO:0030246">
    <property type="term" value="F:carbohydrate binding"/>
    <property type="evidence" value="ECO:0007669"/>
    <property type="project" value="InterPro"/>
</dbReference>
<evidence type="ECO:0000259" key="5">
    <source>
        <dbReference type="Pfam" id="PF13802"/>
    </source>
</evidence>
<evidence type="ECO:0000259" key="7">
    <source>
        <dbReference type="Pfam" id="PF21365"/>
    </source>
</evidence>
<keyword evidence="2 8" id="KW-0378">Hydrolase</keyword>
<evidence type="ECO:0000256" key="1">
    <source>
        <dbReference type="ARBA" id="ARBA00007806"/>
    </source>
</evidence>
<dbReference type="PANTHER" id="PTHR22762:SF120">
    <property type="entry name" value="HETEROGLYCAN GLUCOSIDASE 1"/>
    <property type="match status" value="1"/>
</dbReference>
<dbReference type="Pfam" id="PF17137">
    <property type="entry name" value="DUF5110"/>
    <property type="match status" value="1"/>
</dbReference>
<dbReference type="Pfam" id="PF13802">
    <property type="entry name" value="Gal_mutarotas_2"/>
    <property type="match status" value="1"/>
</dbReference>
<dbReference type="Gene3D" id="2.60.40.1760">
    <property type="entry name" value="glycosyl hydrolase (family 31)"/>
    <property type="match status" value="1"/>
</dbReference>
<dbReference type="SUPFAM" id="SSF74650">
    <property type="entry name" value="Galactose mutarotase-like"/>
    <property type="match status" value="1"/>
</dbReference>
<dbReference type="SUPFAM" id="SSF51445">
    <property type="entry name" value="(Trans)glycosidases"/>
    <property type="match status" value="1"/>
</dbReference>
<feature type="domain" description="Glycoside hydrolase family 31 N-terminal" evidence="5">
    <location>
        <begin position="82"/>
        <end position="159"/>
    </location>
</feature>
<dbReference type="GO" id="GO:0005975">
    <property type="term" value="P:carbohydrate metabolic process"/>
    <property type="evidence" value="ECO:0007669"/>
    <property type="project" value="InterPro"/>
</dbReference>
<keyword evidence="3" id="KW-0732">Signal</keyword>
<evidence type="ECO:0000259" key="4">
    <source>
        <dbReference type="Pfam" id="PF01055"/>
    </source>
</evidence>
<evidence type="ECO:0000256" key="2">
    <source>
        <dbReference type="RuleBase" id="RU361185"/>
    </source>
</evidence>
<dbReference type="EC" id="3.2.1.177" evidence="8"/>
<feature type="chain" id="PRO_5008027401" evidence="3">
    <location>
        <begin position="24"/>
        <end position="717"/>
    </location>
</feature>
<dbReference type="InterPro" id="IPR011013">
    <property type="entry name" value="Gal_mutarotase_sf_dom"/>
</dbReference>
<protein>
    <submittedName>
        <fullName evidence="8">Alpha-glucosidase</fullName>
        <ecNumber evidence="8">3.2.1.177</ecNumber>
    </submittedName>
</protein>
<evidence type="ECO:0000256" key="3">
    <source>
        <dbReference type="SAM" id="SignalP"/>
    </source>
</evidence>
<gene>
    <name evidence="8" type="primary">yicI_4</name>
    <name evidence="8" type="ORF">ERS852461_02215</name>
</gene>
<dbReference type="InterPro" id="IPR000322">
    <property type="entry name" value="Glyco_hydro_31_TIM"/>
</dbReference>
<dbReference type="SUPFAM" id="SSF51011">
    <property type="entry name" value="Glycosyl hydrolase domain"/>
    <property type="match status" value="1"/>
</dbReference>
<dbReference type="GeneID" id="69588103"/>
<dbReference type="InterPro" id="IPR048395">
    <property type="entry name" value="Glyco_hydro_31_C"/>
</dbReference>
<dbReference type="Gene3D" id="2.60.40.1180">
    <property type="entry name" value="Golgi alpha-mannosidase II"/>
    <property type="match status" value="1"/>
</dbReference>
<dbReference type="RefSeq" id="WP_055269507.1">
    <property type="nucleotide sequence ID" value="NZ_CABMFH010000011.1"/>
</dbReference>
<dbReference type="InterPro" id="IPR025887">
    <property type="entry name" value="Glyco_hydro_31_N_dom"/>
</dbReference>
<dbReference type="InterPro" id="IPR017853">
    <property type="entry name" value="GH"/>
</dbReference>
<reference evidence="8 9" key="1">
    <citation type="submission" date="2015-09" db="EMBL/GenBank/DDBJ databases">
        <authorList>
            <consortium name="Pathogen Informatics"/>
        </authorList>
    </citation>
    <scope>NUCLEOTIDE SEQUENCE [LARGE SCALE GENOMIC DNA]</scope>
    <source>
        <strain evidence="8 9">2789STDY5834846</strain>
    </source>
</reference>
<comment type="similarity">
    <text evidence="1 2">Belongs to the glycosyl hydrolase 31 family.</text>
</comment>
<dbReference type="CDD" id="cd14752">
    <property type="entry name" value="GH31_N"/>
    <property type="match status" value="1"/>
</dbReference>
<keyword evidence="2 8" id="KW-0326">Glycosidase</keyword>